<keyword evidence="4" id="KW-0998">Cell outer membrane</keyword>
<keyword evidence="3" id="KW-0472">Membrane</keyword>
<dbReference type="GO" id="GO:0009279">
    <property type="term" value="C:cell outer membrane"/>
    <property type="evidence" value="ECO:0007669"/>
    <property type="project" value="UniProtKB-SubCell"/>
</dbReference>
<proteinExistence type="predicted"/>
<evidence type="ECO:0000259" key="6">
    <source>
        <dbReference type="Pfam" id="PF14322"/>
    </source>
</evidence>
<sequence>MKNILLNKLMLLFALPVVLFMACNDEFLDQGSLSDIYEKDVYADSLKTLGVINNLYGGLNLSFNPSRFGNQCLEAACDEAEPSTDEAKFPVIIAKGAANPSNADKGIWTSYYRNVRQVNIFLANKDIIPVTSQTLELWEAHARFLKAWYSFIMLKHYGGFPLIGDKVYAEDEAIDVPRNTYAECVKYIQDELDWATSRLPLNNSVTGETADRFKATKGTTLAVKSRLLLYAASPLANGDYDGNDPDHYVSFGNSDKKRWEDAYLAAKAVIDLGLYSLYQGSSPFFYNLFQQNGDCSEHILNQWIPQNTNNNMYYETLANPPSRWTRYQSTSSSCFPLQELVDAFPMKNGLSIDDPTSDYPGIGDNMYNNRDPRLTASIHYNGALRYYIGSGDKPVRIYTGAIPASSVAEETSASRDGIYQAGATKTGYYRYKGLRNDVIGSGAELYRPQILIRYAEILLNAAEAANEYYGPTDEIYTWLRAVRQRAEITRDEDGDEKNLYGVKDNMTYEEMKIFIRNERRIELAFEEHRFWDVRRWKIAPIVSNGEVHGMEITRAVDGSFSYRVITIRKHVFNPEMYYWPIPMSEMTKSPALKQNQGYVSKE</sequence>
<dbReference type="Pfam" id="PF14322">
    <property type="entry name" value="SusD-like_3"/>
    <property type="match status" value="1"/>
</dbReference>
<evidence type="ECO:0000256" key="2">
    <source>
        <dbReference type="ARBA" id="ARBA00022729"/>
    </source>
</evidence>
<evidence type="ECO:0000256" key="1">
    <source>
        <dbReference type="ARBA" id="ARBA00004442"/>
    </source>
</evidence>
<dbReference type="InterPro" id="IPR033985">
    <property type="entry name" value="SusD-like_N"/>
</dbReference>
<accession>A0A5J4SWI0</accession>
<organism evidence="7">
    <name type="scientific">termite gut metagenome</name>
    <dbReference type="NCBI Taxonomy" id="433724"/>
    <lineage>
        <taxon>unclassified sequences</taxon>
        <taxon>metagenomes</taxon>
        <taxon>organismal metagenomes</taxon>
    </lineage>
</organism>
<evidence type="ECO:0000259" key="5">
    <source>
        <dbReference type="Pfam" id="PF07980"/>
    </source>
</evidence>
<reference evidence="7" key="1">
    <citation type="submission" date="2019-03" db="EMBL/GenBank/DDBJ databases">
        <title>Single cell metagenomics reveals metabolic interactions within the superorganism composed of flagellate Streblomastix strix and complex community of Bacteroidetes bacteria on its surface.</title>
        <authorList>
            <person name="Treitli S.C."/>
            <person name="Kolisko M."/>
            <person name="Husnik F."/>
            <person name="Keeling P."/>
            <person name="Hampl V."/>
        </authorList>
    </citation>
    <scope>NUCLEOTIDE SEQUENCE</scope>
    <source>
        <strain evidence="7">STM</strain>
    </source>
</reference>
<evidence type="ECO:0000256" key="4">
    <source>
        <dbReference type="ARBA" id="ARBA00023237"/>
    </source>
</evidence>
<evidence type="ECO:0000256" key="3">
    <source>
        <dbReference type="ARBA" id="ARBA00023136"/>
    </source>
</evidence>
<dbReference type="PROSITE" id="PS51257">
    <property type="entry name" value="PROKAR_LIPOPROTEIN"/>
    <property type="match status" value="1"/>
</dbReference>
<dbReference type="InterPro" id="IPR011990">
    <property type="entry name" value="TPR-like_helical_dom_sf"/>
</dbReference>
<feature type="domain" description="RagB/SusD" evidence="5">
    <location>
        <begin position="297"/>
        <end position="598"/>
    </location>
</feature>
<dbReference type="EMBL" id="SNRY01000039">
    <property type="protein sequence ID" value="KAA6349791.1"/>
    <property type="molecule type" value="Genomic_DNA"/>
</dbReference>
<keyword evidence="2" id="KW-0732">Signal</keyword>
<dbReference type="SUPFAM" id="SSF48452">
    <property type="entry name" value="TPR-like"/>
    <property type="match status" value="1"/>
</dbReference>
<dbReference type="Gene3D" id="1.25.40.390">
    <property type="match status" value="1"/>
</dbReference>
<comment type="subcellular location">
    <subcellularLocation>
        <location evidence="1">Cell outer membrane</location>
    </subcellularLocation>
</comment>
<protein>
    <submittedName>
        <fullName evidence="7">RagB/SusD family nutrient uptake outer membrane protein</fullName>
    </submittedName>
</protein>
<dbReference type="Pfam" id="PF07980">
    <property type="entry name" value="SusD_RagB"/>
    <property type="match status" value="1"/>
</dbReference>
<name>A0A5J4SWI0_9ZZZZ</name>
<feature type="domain" description="SusD-like N-terminal" evidence="6">
    <location>
        <begin position="106"/>
        <end position="227"/>
    </location>
</feature>
<dbReference type="AlphaFoldDB" id="A0A5J4SWI0"/>
<dbReference type="InterPro" id="IPR012944">
    <property type="entry name" value="SusD_RagB_dom"/>
</dbReference>
<comment type="caution">
    <text evidence="7">The sequence shown here is derived from an EMBL/GenBank/DDBJ whole genome shotgun (WGS) entry which is preliminary data.</text>
</comment>
<gene>
    <name evidence="7" type="ORF">EZS27_002789</name>
</gene>
<evidence type="ECO:0000313" key="7">
    <source>
        <dbReference type="EMBL" id="KAA6349791.1"/>
    </source>
</evidence>